<name>A0ABQ3UJ10_9CHLR</name>
<dbReference type="EMBL" id="BNJG01000001">
    <property type="protein sequence ID" value="GHO52650.1"/>
    <property type="molecule type" value="Genomic_DNA"/>
</dbReference>
<proteinExistence type="predicted"/>
<comment type="caution">
    <text evidence="2">The sequence shown here is derived from an EMBL/GenBank/DDBJ whole genome shotgun (WGS) entry which is preliminary data.</text>
</comment>
<keyword evidence="1" id="KW-0812">Transmembrane</keyword>
<evidence type="ECO:0000313" key="2">
    <source>
        <dbReference type="EMBL" id="GHO52650.1"/>
    </source>
</evidence>
<evidence type="ECO:0000256" key="1">
    <source>
        <dbReference type="SAM" id="Phobius"/>
    </source>
</evidence>
<gene>
    <name evidence="2" type="ORF">KSB_11250</name>
</gene>
<dbReference type="Proteomes" id="UP000654345">
    <property type="component" value="Unassembled WGS sequence"/>
</dbReference>
<evidence type="ECO:0000313" key="3">
    <source>
        <dbReference type="Proteomes" id="UP000654345"/>
    </source>
</evidence>
<accession>A0ABQ3UJ10</accession>
<feature type="transmembrane region" description="Helical" evidence="1">
    <location>
        <begin position="32"/>
        <end position="52"/>
    </location>
</feature>
<organism evidence="2 3">
    <name type="scientific">Ktedonobacter robiniae</name>
    <dbReference type="NCBI Taxonomy" id="2778365"/>
    <lineage>
        <taxon>Bacteria</taxon>
        <taxon>Bacillati</taxon>
        <taxon>Chloroflexota</taxon>
        <taxon>Ktedonobacteria</taxon>
        <taxon>Ktedonobacterales</taxon>
        <taxon>Ktedonobacteraceae</taxon>
        <taxon>Ktedonobacter</taxon>
    </lineage>
</organism>
<protein>
    <submittedName>
        <fullName evidence="2">Uncharacterized protein</fullName>
    </submittedName>
</protein>
<keyword evidence="1" id="KW-1133">Transmembrane helix</keyword>
<keyword evidence="1" id="KW-0472">Membrane</keyword>
<reference evidence="2 3" key="1">
    <citation type="journal article" date="2021" name="Int. J. Syst. Evol. Microbiol.">
        <title>Reticulibacter mediterranei gen. nov., sp. nov., within the new family Reticulibacteraceae fam. nov., and Ktedonospora formicarum gen. nov., sp. nov., Ktedonobacter robiniae sp. nov., Dictyobacter formicarum sp. nov. and Dictyobacter arantiisoli sp. nov., belonging to the class Ktedonobacteria.</title>
        <authorList>
            <person name="Yabe S."/>
            <person name="Zheng Y."/>
            <person name="Wang C.M."/>
            <person name="Sakai Y."/>
            <person name="Abe K."/>
            <person name="Yokota A."/>
            <person name="Donadio S."/>
            <person name="Cavaletti L."/>
            <person name="Monciardini P."/>
        </authorList>
    </citation>
    <scope>NUCLEOTIDE SEQUENCE [LARGE SCALE GENOMIC DNA]</scope>
    <source>
        <strain evidence="2 3">SOSP1-30</strain>
    </source>
</reference>
<keyword evidence="3" id="KW-1185">Reference proteome</keyword>
<sequence>MVLTVLSMRWPQEPQKVACGGRTALQLLQRTVVGCFWSDGVCVTLMFLYYAFLL</sequence>